<sequence>MAEGRCRTGQVCVVPTGPHRVTWAAAPRIVAKKAPGEYRMTIDSRPINAWTIPMPWPMPNLDAAMATLVGMTAFFTLDWLKGYWQAAAAPLMQDVVFVYDTVWRLYADPDPHGTNGRHGLLPVCDEPDVWRTDIRQCFGWLDDLLRYSDIVDKLFMLLDDVLVICGRYCLKLHPKKCDFFLKQATWYRKVISAEGIAHSPDRVQGLFALETPTTGADRQQFVCATNWMRSLIPNCAELVDPLRALLDMAAKAADGFKTALDEDHVSGRRVVRRARRVFRQGEENVATHETHWSAACIQIPPQEFDLPVDQQRHEPLAFLSGGFGGASARWPTVEKEAFAGVQTFGVPAAQLARVQAVYGPP</sequence>
<gene>
    <name evidence="1" type="ORF">AaE_015958</name>
</gene>
<dbReference type="AlphaFoldDB" id="A0A6A4YZL7"/>
<comment type="caution">
    <text evidence="1">The sequence shown here is derived from an EMBL/GenBank/DDBJ whole genome shotgun (WGS) entry which is preliminary data.</text>
</comment>
<proteinExistence type="predicted"/>
<organism evidence="1 2">
    <name type="scientific">Aphanomyces astaci</name>
    <name type="common">Crayfish plague agent</name>
    <dbReference type="NCBI Taxonomy" id="112090"/>
    <lineage>
        <taxon>Eukaryota</taxon>
        <taxon>Sar</taxon>
        <taxon>Stramenopiles</taxon>
        <taxon>Oomycota</taxon>
        <taxon>Saprolegniomycetes</taxon>
        <taxon>Saprolegniales</taxon>
        <taxon>Verrucalvaceae</taxon>
        <taxon>Aphanomyces</taxon>
    </lineage>
</organism>
<dbReference type="Gene3D" id="3.30.70.270">
    <property type="match status" value="2"/>
</dbReference>
<dbReference type="Proteomes" id="UP000469452">
    <property type="component" value="Unassembled WGS sequence"/>
</dbReference>
<evidence type="ECO:0000313" key="1">
    <source>
        <dbReference type="EMBL" id="KAF0702396.1"/>
    </source>
</evidence>
<dbReference type="InterPro" id="IPR043502">
    <property type="entry name" value="DNA/RNA_pol_sf"/>
</dbReference>
<evidence type="ECO:0008006" key="3">
    <source>
        <dbReference type="Google" id="ProtNLM"/>
    </source>
</evidence>
<accession>A0A6A4YZL7</accession>
<dbReference type="PANTHER" id="PTHR33064:SF37">
    <property type="entry name" value="RIBONUCLEASE H"/>
    <property type="match status" value="1"/>
</dbReference>
<dbReference type="PANTHER" id="PTHR33064">
    <property type="entry name" value="POL PROTEIN"/>
    <property type="match status" value="1"/>
</dbReference>
<dbReference type="InterPro" id="IPR051320">
    <property type="entry name" value="Viral_Replic_Matur_Polypro"/>
</dbReference>
<dbReference type="EMBL" id="VJMI01021153">
    <property type="protein sequence ID" value="KAF0702396.1"/>
    <property type="molecule type" value="Genomic_DNA"/>
</dbReference>
<protein>
    <recommendedName>
        <fullName evidence="3">Reverse transcriptase domain-containing protein</fullName>
    </recommendedName>
</protein>
<dbReference type="VEuPathDB" id="FungiDB:H257_14451"/>
<evidence type="ECO:0000313" key="2">
    <source>
        <dbReference type="Proteomes" id="UP000469452"/>
    </source>
</evidence>
<name>A0A6A4YZL7_APHAT</name>
<dbReference type="SUPFAM" id="SSF56672">
    <property type="entry name" value="DNA/RNA polymerases"/>
    <property type="match status" value="1"/>
</dbReference>
<reference evidence="1 2" key="1">
    <citation type="submission" date="2019-06" db="EMBL/GenBank/DDBJ databases">
        <title>Genomics analysis of Aphanomyces spp. identifies a new class of oomycete effector associated with host adaptation.</title>
        <authorList>
            <person name="Gaulin E."/>
        </authorList>
    </citation>
    <scope>NUCLEOTIDE SEQUENCE [LARGE SCALE GENOMIC DNA]</scope>
    <source>
        <strain evidence="1 2">E</strain>
    </source>
</reference>
<dbReference type="InterPro" id="IPR043128">
    <property type="entry name" value="Rev_trsase/Diguanyl_cyclase"/>
</dbReference>